<sequence length="40" mass="4642">MKRLRLTAAYLNSTWHGLPYAGTFYTVLALSEAEKKRRLD</sequence>
<comment type="caution">
    <text evidence="1">The sequence shown here is derived from an EMBL/GenBank/DDBJ whole genome shotgun (WGS) entry which is preliminary data.</text>
</comment>
<protein>
    <submittedName>
        <fullName evidence="1">Uncharacterized protein</fullName>
    </submittedName>
</protein>
<dbReference type="Proteomes" id="UP000324222">
    <property type="component" value="Unassembled WGS sequence"/>
</dbReference>
<gene>
    <name evidence="1" type="ORF">E2C01_093873</name>
</gene>
<name>A0A5B7JNW6_PORTR</name>
<keyword evidence="2" id="KW-1185">Reference proteome</keyword>
<reference evidence="1 2" key="1">
    <citation type="submission" date="2019-05" db="EMBL/GenBank/DDBJ databases">
        <title>Another draft genome of Portunus trituberculatus and its Hox gene families provides insights of decapod evolution.</title>
        <authorList>
            <person name="Jeong J.-H."/>
            <person name="Song I."/>
            <person name="Kim S."/>
            <person name="Choi T."/>
            <person name="Kim D."/>
            <person name="Ryu S."/>
            <person name="Kim W."/>
        </authorList>
    </citation>
    <scope>NUCLEOTIDE SEQUENCE [LARGE SCALE GENOMIC DNA]</scope>
    <source>
        <tissue evidence="1">Muscle</tissue>
    </source>
</reference>
<accession>A0A5B7JNW6</accession>
<proteinExistence type="predicted"/>
<dbReference type="EMBL" id="VSRR010114334">
    <property type="protein sequence ID" value="MPC98500.1"/>
    <property type="molecule type" value="Genomic_DNA"/>
</dbReference>
<organism evidence="1 2">
    <name type="scientific">Portunus trituberculatus</name>
    <name type="common">Swimming crab</name>
    <name type="synonym">Neptunus trituberculatus</name>
    <dbReference type="NCBI Taxonomy" id="210409"/>
    <lineage>
        <taxon>Eukaryota</taxon>
        <taxon>Metazoa</taxon>
        <taxon>Ecdysozoa</taxon>
        <taxon>Arthropoda</taxon>
        <taxon>Crustacea</taxon>
        <taxon>Multicrustacea</taxon>
        <taxon>Malacostraca</taxon>
        <taxon>Eumalacostraca</taxon>
        <taxon>Eucarida</taxon>
        <taxon>Decapoda</taxon>
        <taxon>Pleocyemata</taxon>
        <taxon>Brachyura</taxon>
        <taxon>Eubrachyura</taxon>
        <taxon>Portunoidea</taxon>
        <taxon>Portunidae</taxon>
        <taxon>Portuninae</taxon>
        <taxon>Portunus</taxon>
    </lineage>
</organism>
<evidence type="ECO:0000313" key="2">
    <source>
        <dbReference type="Proteomes" id="UP000324222"/>
    </source>
</evidence>
<dbReference type="AlphaFoldDB" id="A0A5B7JNW6"/>
<evidence type="ECO:0000313" key="1">
    <source>
        <dbReference type="EMBL" id="MPC98500.1"/>
    </source>
</evidence>